<evidence type="ECO:0000259" key="1">
    <source>
        <dbReference type="Pfam" id="PF01863"/>
    </source>
</evidence>
<name>A0A1H4A8R3_9GAMM</name>
<dbReference type="AlphaFoldDB" id="A0A1H4A8R3"/>
<dbReference type="PANTHER" id="PTHR30399:SF1">
    <property type="entry name" value="UTP PYROPHOSPHATASE"/>
    <property type="match status" value="1"/>
</dbReference>
<protein>
    <recommendedName>
        <fullName evidence="1">YgjP-like metallopeptidase domain-containing protein</fullName>
    </recommendedName>
</protein>
<sequence length="228" mass="26875">MTHAYQLIRSRKRKTLGIRIRDAEIQVRAPTGVSRDEIDRFVLSRNDWINRHLSHQREQLSRYQIQISQGGRVMLDGRWLALEWQRAARNEVRQLPEQLKLTLSARVRREEREAVRALLQQWFRVEAEARLIPRCQELAQITGLIPASISIGSWRARWGQCSSKGEIGLNWRLLQLEPRLQDYVILHELCHLQQMNHGPRFHALLAHHCPAHIQLRAELAQYTVCLNW</sequence>
<dbReference type="STRING" id="1122198.SAMN02745729_102302"/>
<dbReference type="CDD" id="cd07344">
    <property type="entry name" value="M48_yhfN_like"/>
    <property type="match status" value="1"/>
</dbReference>
<dbReference type="PANTHER" id="PTHR30399">
    <property type="entry name" value="UNCHARACTERIZED PROTEIN YGJP"/>
    <property type="match status" value="1"/>
</dbReference>
<dbReference type="Pfam" id="PF01863">
    <property type="entry name" value="YgjP-like"/>
    <property type="match status" value="1"/>
</dbReference>
<dbReference type="Proteomes" id="UP000242469">
    <property type="component" value="Unassembled WGS sequence"/>
</dbReference>
<feature type="domain" description="YgjP-like metallopeptidase" evidence="1">
    <location>
        <begin position="14"/>
        <end position="221"/>
    </location>
</feature>
<proteinExistence type="predicted"/>
<dbReference type="InterPro" id="IPR002725">
    <property type="entry name" value="YgjP-like_metallopeptidase"/>
</dbReference>
<dbReference type="RefSeq" id="WP_091823727.1">
    <property type="nucleotide sequence ID" value="NZ_FNRJ01000002.1"/>
</dbReference>
<keyword evidence="3" id="KW-1185">Reference proteome</keyword>
<dbReference type="InterPro" id="IPR053136">
    <property type="entry name" value="UTP_pyrophosphatase-like"/>
</dbReference>
<gene>
    <name evidence="2" type="ORF">SAMN02745729_102302</name>
</gene>
<dbReference type="EMBL" id="FNRJ01000002">
    <property type="protein sequence ID" value="SEA31942.1"/>
    <property type="molecule type" value="Genomic_DNA"/>
</dbReference>
<evidence type="ECO:0000313" key="3">
    <source>
        <dbReference type="Proteomes" id="UP000242469"/>
    </source>
</evidence>
<reference evidence="3" key="1">
    <citation type="submission" date="2016-10" db="EMBL/GenBank/DDBJ databases">
        <authorList>
            <person name="Varghese N."/>
            <person name="Submissions S."/>
        </authorList>
    </citation>
    <scope>NUCLEOTIDE SEQUENCE [LARGE SCALE GENOMIC DNA]</scope>
    <source>
        <strain evidence="3">DSM 11526</strain>
    </source>
</reference>
<dbReference type="Gene3D" id="3.30.2010.10">
    <property type="entry name" value="Metalloproteases ('zincins'), catalytic domain"/>
    <property type="match status" value="1"/>
</dbReference>
<evidence type="ECO:0000313" key="2">
    <source>
        <dbReference type="EMBL" id="SEA31942.1"/>
    </source>
</evidence>
<accession>A0A1H4A8R3</accession>
<organism evidence="2 3">
    <name type="scientific">Marinobacterium iners DSM 11526</name>
    <dbReference type="NCBI Taxonomy" id="1122198"/>
    <lineage>
        <taxon>Bacteria</taxon>
        <taxon>Pseudomonadati</taxon>
        <taxon>Pseudomonadota</taxon>
        <taxon>Gammaproteobacteria</taxon>
        <taxon>Oceanospirillales</taxon>
        <taxon>Oceanospirillaceae</taxon>
        <taxon>Marinobacterium</taxon>
    </lineage>
</organism>
<dbReference type="OrthoDB" id="9811177at2"/>